<feature type="transmembrane region" description="Helical" evidence="23">
    <location>
        <begin position="446"/>
        <end position="476"/>
    </location>
</feature>
<dbReference type="NCBIfam" id="TIGR01297">
    <property type="entry name" value="CDF"/>
    <property type="match status" value="1"/>
</dbReference>
<evidence type="ECO:0000256" key="21">
    <source>
        <dbReference type="ARBA" id="ARBA00048349"/>
    </source>
</evidence>
<name>A0AAN9TU33_9HEMI</name>
<keyword evidence="7 23" id="KW-0812">Transmembrane</keyword>
<keyword evidence="11 23" id="KW-1133">Transmembrane helix</keyword>
<feature type="region of interest" description="Disordered" evidence="22">
    <location>
        <begin position="78"/>
        <end position="98"/>
    </location>
</feature>
<dbReference type="InterPro" id="IPR027469">
    <property type="entry name" value="Cation_efflux_TMD_sf"/>
</dbReference>
<feature type="transmembrane region" description="Helical" evidence="23">
    <location>
        <begin position="400"/>
        <end position="425"/>
    </location>
</feature>
<evidence type="ECO:0000256" key="20">
    <source>
        <dbReference type="ARBA" id="ARBA00034922"/>
    </source>
</evidence>
<evidence type="ECO:0000256" key="15">
    <source>
        <dbReference type="ARBA" id="ARBA00023136"/>
    </source>
</evidence>
<protein>
    <recommendedName>
        <fullName evidence="19">Proton-coupled zinc antiporter SLC30A9, mitochondrial</fullName>
    </recommendedName>
    <alternativeName>
        <fullName evidence="18">Solute carrier family 30 member 9</fullName>
    </alternativeName>
    <alternativeName>
        <fullName evidence="20">Zinc transporter 9</fullName>
    </alternativeName>
</protein>
<evidence type="ECO:0000256" key="4">
    <source>
        <dbReference type="ARBA" id="ARBA00008873"/>
    </source>
</evidence>
<evidence type="ECO:0000313" key="26">
    <source>
        <dbReference type="Proteomes" id="UP001367676"/>
    </source>
</evidence>
<dbReference type="CDD" id="cd21078">
    <property type="entry name" value="NTD_ZNT9"/>
    <property type="match status" value="1"/>
</dbReference>
<dbReference type="EMBL" id="JBBCAQ010000022">
    <property type="protein sequence ID" value="KAK7590592.1"/>
    <property type="molecule type" value="Genomic_DNA"/>
</dbReference>
<evidence type="ECO:0000256" key="1">
    <source>
        <dbReference type="ARBA" id="ARBA00004123"/>
    </source>
</evidence>
<dbReference type="GO" id="GO:0031966">
    <property type="term" value="C:mitochondrial membrane"/>
    <property type="evidence" value="ECO:0007669"/>
    <property type="project" value="UniProtKB-SubCell"/>
</dbReference>
<evidence type="ECO:0000256" key="5">
    <source>
        <dbReference type="ARBA" id="ARBA00022448"/>
    </source>
</evidence>
<dbReference type="Gene3D" id="1.20.1510.10">
    <property type="entry name" value="Cation efflux protein transmembrane domain"/>
    <property type="match status" value="1"/>
</dbReference>
<evidence type="ECO:0000256" key="9">
    <source>
        <dbReference type="ARBA" id="ARBA00022833"/>
    </source>
</evidence>
<evidence type="ECO:0000256" key="13">
    <source>
        <dbReference type="ARBA" id="ARBA00023065"/>
    </source>
</evidence>
<evidence type="ECO:0000256" key="6">
    <source>
        <dbReference type="ARBA" id="ARBA00022449"/>
    </source>
</evidence>
<keyword evidence="13" id="KW-0406">Ion transport</keyword>
<proteinExistence type="inferred from homology"/>
<keyword evidence="26" id="KW-1185">Reference proteome</keyword>
<evidence type="ECO:0000256" key="18">
    <source>
        <dbReference type="ARBA" id="ARBA00033405"/>
    </source>
</evidence>
<dbReference type="InterPro" id="IPR009061">
    <property type="entry name" value="DNA-bd_dom_put_sf"/>
</dbReference>
<keyword evidence="15 23" id="KW-0472">Membrane</keyword>
<dbReference type="GO" id="GO:0005783">
    <property type="term" value="C:endoplasmic reticulum"/>
    <property type="evidence" value="ECO:0007669"/>
    <property type="project" value="UniProtKB-SubCell"/>
</dbReference>
<evidence type="ECO:0000256" key="16">
    <source>
        <dbReference type="ARBA" id="ARBA00023163"/>
    </source>
</evidence>
<evidence type="ECO:0000256" key="8">
    <source>
        <dbReference type="ARBA" id="ARBA00022824"/>
    </source>
</evidence>
<feature type="region of interest" description="Disordered" evidence="22">
    <location>
        <begin position="261"/>
        <end position="280"/>
    </location>
</feature>
<comment type="subcellular location">
    <subcellularLocation>
        <location evidence="3">Endoplasmic reticulum</location>
    </subcellularLocation>
    <subcellularLocation>
        <location evidence="2">Mitochondrion membrane</location>
        <topology evidence="2">Multi-pass membrane protein</topology>
    </subcellularLocation>
    <subcellularLocation>
        <location evidence="1">Nucleus</location>
    </subcellularLocation>
</comment>
<evidence type="ECO:0000256" key="10">
    <source>
        <dbReference type="ARBA" id="ARBA00022906"/>
    </source>
</evidence>
<keyword evidence="8" id="KW-0256">Endoplasmic reticulum</keyword>
<keyword evidence="16" id="KW-0804">Transcription</keyword>
<dbReference type="GO" id="GO:0008324">
    <property type="term" value="F:monoatomic cation transmembrane transporter activity"/>
    <property type="evidence" value="ECO:0007669"/>
    <property type="project" value="InterPro"/>
</dbReference>
<evidence type="ECO:0000256" key="11">
    <source>
        <dbReference type="ARBA" id="ARBA00022989"/>
    </source>
</evidence>
<sequence>MKLSDMYSHPIIRLYSLHSTLKYHKITASTTSITTGLLQQRHTCSCTVQISSKTLSKLGNSAFSRNFFTRSWLHEAADAGDPKKSNTSDAKPSSIGGVTATSANLVTGASEAEAVTNAAFSDAEADTKNTKPESPPVASDGDCSTIATKTTKEILQETASTLKARPRQPRIPVDPSVSSLERNFVTPGRAMTDFMLKMEHLESLKATKRRSPYINEPPITVYWRKDVEKKAVEVWGSKDNLLKEILRNQLERKFLEQSKTTLKRQLKSSRREELSERDAAMQPKGAAAGLWGPSGRVVLSAVLINGGNFVIKLIAWVWTGSHSMFAECIHSLADTVNQLILAYGIHKSVQEPNPSHPYGYTNMKYVSSLISGVGIFCVGTGLSVYHGILGILNPHEVESFYWAFISLAGSLMSEGATCLVAIASLRKGARENGMSMKQYVLSGQDPSVNVVLLEDCAALLSIVVTASCIGLAVTLGSPWPDAVGSLLVGGILGAVASFIIRTNVTALVGRSIPQEFLDKINYELEADVMVRGIHDVKGIDMGNSLIRYKAEIDFDGRELTRLYLDHQDLQNMFEHVRQMKNIDEFETFLLHHSENIIDSLGNEIDRIEVKLRKKYPQIRHCDLEIL</sequence>
<comment type="similarity">
    <text evidence="4">Belongs to the cation diffusion facilitator (CDF) transporter (TC 2.A.4) family. SLC30A subfamily.</text>
</comment>
<dbReference type="Pfam" id="PF01545">
    <property type="entry name" value="Cation_efflux"/>
    <property type="match status" value="1"/>
</dbReference>
<dbReference type="InterPro" id="IPR040177">
    <property type="entry name" value="SLC30A9"/>
</dbReference>
<accession>A0AAN9TU33</accession>
<evidence type="ECO:0000256" key="3">
    <source>
        <dbReference type="ARBA" id="ARBA00004240"/>
    </source>
</evidence>
<keyword evidence="17" id="KW-0539">Nucleus</keyword>
<evidence type="ECO:0000313" key="25">
    <source>
        <dbReference type="EMBL" id="KAK7590592.1"/>
    </source>
</evidence>
<evidence type="ECO:0000256" key="12">
    <source>
        <dbReference type="ARBA" id="ARBA00023015"/>
    </source>
</evidence>
<keyword evidence="14" id="KW-0496">Mitochondrion</keyword>
<gene>
    <name evidence="25" type="ORF">V9T40_002205</name>
</gene>
<dbReference type="InterPro" id="IPR037129">
    <property type="entry name" value="XPA_sf"/>
</dbReference>
<evidence type="ECO:0000256" key="17">
    <source>
        <dbReference type="ARBA" id="ARBA00023242"/>
    </source>
</evidence>
<dbReference type="AlphaFoldDB" id="A0AAN9TU33"/>
<evidence type="ECO:0000256" key="7">
    <source>
        <dbReference type="ARBA" id="ARBA00022692"/>
    </source>
</evidence>
<keyword evidence="5" id="KW-0813">Transport</keyword>
<feature type="transmembrane region" description="Helical" evidence="23">
    <location>
        <begin position="365"/>
        <end position="388"/>
    </location>
</feature>
<feature type="compositionally biased region" description="Basic and acidic residues" evidence="22">
    <location>
        <begin position="269"/>
        <end position="279"/>
    </location>
</feature>
<evidence type="ECO:0000256" key="23">
    <source>
        <dbReference type="SAM" id="Phobius"/>
    </source>
</evidence>
<organism evidence="25 26">
    <name type="scientific">Parthenolecanium corni</name>
    <dbReference type="NCBI Taxonomy" id="536013"/>
    <lineage>
        <taxon>Eukaryota</taxon>
        <taxon>Metazoa</taxon>
        <taxon>Ecdysozoa</taxon>
        <taxon>Arthropoda</taxon>
        <taxon>Hexapoda</taxon>
        <taxon>Insecta</taxon>
        <taxon>Pterygota</taxon>
        <taxon>Neoptera</taxon>
        <taxon>Paraneoptera</taxon>
        <taxon>Hemiptera</taxon>
        <taxon>Sternorrhyncha</taxon>
        <taxon>Coccoidea</taxon>
        <taxon>Coccidae</taxon>
        <taxon>Parthenolecanium</taxon>
    </lineage>
</organism>
<reference evidence="25 26" key="1">
    <citation type="submission" date="2024-03" db="EMBL/GenBank/DDBJ databases">
        <title>Adaptation during the transition from Ophiocordyceps entomopathogen to insect associate is accompanied by gene loss and intensified selection.</title>
        <authorList>
            <person name="Ward C.M."/>
            <person name="Onetto C.A."/>
            <person name="Borneman A.R."/>
        </authorList>
    </citation>
    <scope>NUCLEOTIDE SEQUENCE [LARGE SCALE GENOMIC DNA]</scope>
    <source>
        <strain evidence="25">AWRI1</strain>
        <tissue evidence="25">Single Adult Female</tissue>
    </source>
</reference>
<keyword evidence="6" id="KW-0050">Antiport</keyword>
<evidence type="ECO:0000259" key="24">
    <source>
        <dbReference type="Pfam" id="PF01545"/>
    </source>
</evidence>
<evidence type="ECO:0000256" key="19">
    <source>
        <dbReference type="ARBA" id="ARBA00034845"/>
    </source>
</evidence>
<comment type="caution">
    <text evidence="25">The sequence shown here is derived from an EMBL/GenBank/DDBJ whole genome shotgun (WGS) entry which is preliminary data.</text>
</comment>
<feature type="transmembrane region" description="Helical" evidence="23">
    <location>
        <begin position="482"/>
        <end position="500"/>
    </location>
</feature>
<keyword evidence="12" id="KW-0805">Transcription regulation</keyword>
<dbReference type="Gene3D" id="3.90.530.10">
    <property type="entry name" value="XPA C-terminal domain"/>
    <property type="match status" value="1"/>
</dbReference>
<feature type="domain" description="Cation efflux protein transmembrane" evidence="24">
    <location>
        <begin position="299"/>
        <end position="508"/>
    </location>
</feature>
<dbReference type="GO" id="GO:0015297">
    <property type="term" value="F:antiporter activity"/>
    <property type="evidence" value="ECO:0007669"/>
    <property type="project" value="UniProtKB-KW"/>
</dbReference>
<dbReference type="PANTHER" id="PTHR13414:SF9">
    <property type="entry name" value="PROTON-COUPLED ZINC ANTIPORTER SLC30A9, MITOCHONDRIAL"/>
    <property type="match status" value="1"/>
</dbReference>
<dbReference type="InterPro" id="IPR002524">
    <property type="entry name" value="Cation_efflux"/>
</dbReference>
<evidence type="ECO:0000256" key="22">
    <source>
        <dbReference type="SAM" id="MobiDB-lite"/>
    </source>
</evidence>
<dbReference type="SUPFAM" id="SSF46955">
    <property type="entry name" value="Putative DNA-binding domain"/>
    <property type="match status" value="1"/>
</dbReference>
<feature type="region of interest" description="Disordered" evidence="22">
    <location>
        <begin position="120"/>
        <end position="145"/>
    </location>
</feature>
<evidence type="ECO:0000256" key="14">
    <source>
        <dbReference type="ARBA" id="ARBA00023128"/>
    </source>
</evidence>
<evidence type="ECO:0000256" key="2">
    <source>
        <dbReference type="ARBA" id="ARBA00004225"/>
    </source>
</evidence>
<dbReference type="GO" id="GO:0005634">
    <property type="term" value="C:nucleus"/>
    <property type="evidence" value="ECO:0007669"/>
    <property type="project" value="UniProtKB-SubCell"/>
</dbReference>
<dbReference type="InterPro" id="IPR058533">
    <property type="entry name" value="Cation_efflux_TM"/>
</dbReference>
<dbReference type="Proteomes" id="UP001367676">
    <property type="component" value="Unassembled WGS sequence"/>
</dbReference>
<dbReference type="GO" id="GO:0006829">
    <property type="term" value="P:zinc ion transport"/>
    <property type="evidence" value="ECO:0007669"/>
    <property type="project" value="UniProtKB-KW"/>
</dbReference>
<dbReference type="PANTHER" id="PTHR13414">
    <property type="entry name" value="HUEL-CATION TRANSPORTER"/>
    <property type="match status" value="1"/>
</dbReference>
<dbReference type="GO" id="GO:0006882">
    <property type="term" value="P:intracellular zinc ion homeostasis"/>
    <property type="evidence" value="ECO:0007669"/>
    <property type="project" value="TreeGrafter"/>
</dbReference>
<comment type="catalytic activity">
    <reaction evidence="21">
        <text>Zn(2+)(in) + 2 H(+)(out) = Zn(2+)(out) + 2 H(+)(in)</text>
        <dbReference type="Rhea" id="RHEA:72627"/>
        <dbReference type="ChEBI" id="CHEBI:15378"/>
        <dbReference type="ChEBI" id="CHEBI:29105"/>
    </reaction>
</comment>
<keyword evidence="10" id="KW-0864">Zinc transport</keyword>
<keyword evidence="9" id="KW-0862">Zinc</keyword>
<dbReference type="SUPFAM" id="SSF161111">
    <property type="entry name" value="Cation efflux protein transmembrane domain-like"/>
    <property type="match status" value="1"/>
</dbReference>